<dbReference type="RefSeq" id="XP_002681658.1">
    <property type="nucleotide sequence ID" value="XM_002681612.1"/>
</dbReference>
<dbReference type="GeneID" id="8849936"/>
<dbReference type="InParanoid" id="D2V2L0"/>
<dbReference type="VEuPathDB" id="AmoebaDB:NAEGRDRAFT_63036"/>
<evidence type="ECO:0000256" key="4">
    <source>
        <dbReference type="ARBA" id="ARBA00021815"/>
    </source>
</evidence>
<organism evidence="12">
    <name type="scientific">Naegleria gruberi</name>
    <name type="common">Amoeba</name>
    <dbReference type="NCBI Taxonomy" id="5762"/>
    <lineage>
        <taxon>Eukaryota</taxon>
        <taxon>Discoba</taxon>
        <taxon>Heterolobosea</taxon>
        <taxon>Tetramitia</taxon>
        <taxon>Eutetramitia</taxon>
        <taxon>Vahlkampfiidae</taxon>
        <taxon>Naegleria</taxon>
    </lineage>
</organism>
<reference evidence="11 12" key="1">
    <citation type="journal article" date="2010" name="Cell">
        <title>The genome of Naegleria gruberi illuminates early eukaryotic versatility.</title>
        <authorList>
            <person name="Fritz-Laylin L.K."/>
            <person name="Prochnik S.E."/>
            <person name="Ginger M.L."/>
            <person name="Dacks J.B."/>
            <person name="Carpenter M.L."/>
            <person name="Field M.C."/>
            <person name="Kuo A."/>
            <person name="Paredez A."/>
            <person name="Chapman J."/>
            <person name="Pham J."/>
            <person name="Shu S."/>
            <person name="Neupane R."/>
            <person name="Cipriano M."/>
            <person name="Mancuso J."/>
            <person name="Tu H."/>
            <person name="Salamov A."/>
            <person name="Lindquist E."/>
            <person name="Shapiro H."/>
            <person name="Lucas S."/>
            <person name="Grigoriev I.V."/>
            <person name="Cande W.Z."/>
            <person name="Fulton C."/>
            <person name="Rokhsar D.S."/>
            <person name="Dawson S.C."/>
        </authorList>
    </citation>
    <scope>NUCLEOTIDE SEQUENCE [LARGE SCALE GENOMIC DNA]</scope>
    <source>
        <strain evidence="11 12">NEG-M</strain>
    </source>
</reference>
<evidence type="ECO:0000256" key="7">
    <source>
        <dbReference type="ARBA" id="ARBA00023069"/>
    </source>
</evidence>
<dbReference type="PANTHER" id="PTHR21532:SF0">
    <property type="entry name" value="CILIA- AND FLAGELLA-ASSOCIATED PROTEIN 36"/>
    <property type="match status" value="1"/>
</dbReference>
<name>D2V2L0_NAEGR</name>
<keyword evidence="7" id="KW-0969">Cilium</keyword>
<evidence type="ECO:0000256" key="3">
    <source>
        <dbReference type="ARBA" id="ARBA00007460"/>
    </source>
</evidence>
<evidence type="ECO:0000313" key="12">
    <source>
        <dbReference type="Proteomes" id="UP000006671"/>
    </source>
</evidence>
<evidence type="ECO:0000256" key="2">
    <source>
        <dbReference type="ARBA" id="ARBA00004496"/>
    </source>
</evidence>
<keyword evidence="8" id="KW-0966">Cell projection</keyword>
<dbReference type="eggNOG" id="ENOG502S28G">
    <property type="taxonomic scope" value="Eukaryota"/>
</dbReference>
<sequence>MDDKVEEFGNKHCDIFEIDEEEQKLEYTNVYNKFVKLFESKVEELLKQKGVTPQEFYIECKRLSEEENDQEIVEFLLALSDYQVFYNMMKEIKLRKLGKQQ</sequence>
<dbReference type="PANTHER" id="PTHR21532">
    <property type="entry name" value="PHOSPHODIESTERASE HL"/>
    <property type="match status" value="1"/>
</dbReference>
<keyword evidence="5" id="KW-0963">Cytoplasm</keyword>
<dbReference type="InterPro" id="IPR038888">
    <property type="entry name" value="CFAP36"/>
</dbReference>
<dbReference type="Pfam" id="PF11527">
    <property type="entry name" value="ARL2_Bind_BART"/>
    <property type="match status" value="1"/>
</dbReference>
<comment type="subcellular location">
    <subcellularLocation>
        <location evidence="1">Cell projection</location>
        <location evidence="1">Cilium</location>
    </subcellularLocation>
    <subcellularLocation>
        <location evidence="2">Cytoplasm</location>
    </subcellularLocation>
</comment>
<evidence type="ECO:0000259" key="10">
    <source>
        <dbReference type="Pfam" id="PF11527"/>
    </source>
</evidence>
<dbReference type="GO" id="GO:0097546">
    <property type="term" value="C:ciliary base"/>
    <property type="evidence" value="ECO:0007669"/>
    <property type="project" value="TreeGrafter"/>
</dbReference>
<dbReference type="EMBL" id="GG738849">
    <property type="protein sequence ID" value="EFC48914.1"/>
    <property type="molecule type" value="Genomic_DNA"/>
</dbReference>
<evidence type="ECO:0000256" key="5">
    <source>
        <dbReference type="ARBA" id="ARBA00022490"/>
    </source>
</evidence>
<accession>D2V2L0</accession>
<dbReference type="AlphaFoldDB" id="D2V2L0"/>
<comment type="similarity">
    <text evidence="3">Belongs to the CFAP36 family.</text>
</comment>
<dbReference type="OMA" id="MMKQTKE"/>
<protein>
    <recommendedName>
        <fullName evidence="4">Cilia- and flagella-associated protein 36</fullName>
    </recommendedName>
    <alternativeName>
        <fullName evidence="9">Coiled-coil domain-containing protein 104</fullName>
    </alternativeName>
</protein>
<gene>
    <name evidence="11" type="ORF">NAEGRDRAFT_63036</name>
</gene>
<dbReference type="Gene3D" id="1.20.1520.10">
    <property type="entry name" value="ADP-ribosylation factor-like 2-binding protein, domain"/>
    <property type="match status" value="1"/>
</dbReference>
<evidence type="ECO:0000256" key="6">
    <source>
        <dbReference type="ARBA" id="ARBA00023054"/>
    </source>
</evidence>
<dbReference type="InterPro" id="IPR042541">
    <property type="entry name" value="BART_sf"/>
</dbReference>
<dbReference type="OrthoDB" id="302784at2759"/>
<dbReference type="KEGG" id="ngr:NAEGRDRAFT_63036"/>
<keyword evidence="6" id="KW-0175">Coiled coil</keyword>
<keyword evidence="12" id="KW-1185">Reference proteome</keyword>
<evidence type="ECO:0000256" key="8">
    <source>
        <dbReference type="ARBA" id="ARBA00023273"/>
    </source>
</evidence>
<dbReference type="InterPro" id="IPR023379">
    <property type="entry name" value="BART_dom"/>
</dbReference>
<evidence type="ECO:0000313" key="11">
    <source>
        <dbReference type="EMBL" id="EFC48914.1"/>
    </source>
</evidence>
<evidence type="ECO:0000256" key="9">
    <source>
        <dbReference type="ARBA" id="ARBA00031593"/>
    </source>
</evidence>
<evidence type="ECO:0000256" key="1">
    <source>
        <dbReference type="ARBA" id="ARBA00004138"/>
    </source>
</evidence>
<feature type="domain" description="BART" evidence="10">
    <location>
        <begin position="4"/>
        <end position="95"/>
    </location>
</feature>
<dbReference type="Proteomes" id="UP000006671">
    <property type="component" value="Unassembled WGS sequence"/>
</dbReference>
<dbReference type="GO" id="GO:0005930">
    <property type="term" value="C:axoneme"/>
    <property type="evidence" value="ECO:0007669"/>
    <property type="project" value="TreeGrafter"/>
</dbReference>
<proteinExistence type="inferred from homology"/>